<keyword evidence="4" id="KW-1185">Reference proteome</keyword>
<feature type="compositionally biased region" description="Polar residues" evidence="1">
    <location>
        <begin position="41"/>
        <end position="54"/>
    </location>
</feature>
<protein>
    <submittedName>
        <fullName evidence="3">34 kDa antigenic protein</fullName>
    </submittedName>
</protein>
<feature type="compositionally biased region" description="Pro residues" evidence="1">
    <location>
        <begin position="26"/>
        <end position="38"/>
    </location>
</feature>
<sequence>MPKPVFVSVTPVTPHDTGEVMTYSPGNPPGGGFPPAQPPGSYSSGSYTAPTQSFAPATEPGPKLPLYLSAAVVVLGLAAYLSSFGPVFTSSAELGPISVEATSGGGPFLTLATLLAALLAAVGLVPKVKGHLAVVAILATLGVLVVIGQLFNTSSYVTTGWAAWLVLAFSVLQAIVAIAALLIEAGVISAPTPRPKYEQPQYGQYGPPSGYYGQPQGQPQQQGPQQQGPRPGYPTQYGAYTPGPTSGYVPQESQDNSPPTPPTGYPSFSPPPAVGSGQHTAPQPQPPQTQQSAPSPGPTPS</sequence>
<feature type="transmembrane region" description="Helical" evidence="2">
    <location>
        <begin position="108"/>
        <end position="125"/>
    </location>
</feature>
<dbReference type="InterPro" id="IPR035166">
    <property type="entry name" value="DUF5336"/>
</dbReference>
<organism evidence="3 4">
    <name type="scientific">Mycolicibacterium murale</name>
    <dbReference type="NCBI Taxonomy" id="182220"/>
    <lineage>
        <taxon>Bacteria</taxon>
        <taxon>Bacillati</taxon>
        <taxon>Actinomycetota</taxon>
        <taxon>Actinomycetes</taxon>
        <taxon>Mycobacteriales</taxon>
        <taxon>Mycobacteriaceae</taxon>
        <taxon>Mycolicibacterium</taxon>
    </lineage>
</organism>
<evidence type="ECO:0000256" key="1">
    <source>
        <dbReference type="SAM" id="MobiDB-lite"/>
    </source>
</evidence>
<feature type="region of interest" description="Disordered" evidence="1">
    <location>
        <begin position="193"/>
        <end position="301"/>
    </location>
</feature>
<dbReference type="Pfam" id="PF17270">
    <property type="entry name" value="DUF5336"/>
    <property type="match status" value="1"/>
</dbReference>
<dbReference type="EMBL" id="BLKT01000003">
    <property type="protein sequence ID" value="GFG61759.1"/>
    <property type="molecule type" value="Genomic_DNA"/>
</dbReference>
<evidence type="ECO:0000256" key="2">
    <source>
        <dbReference type="SAM" id="Phobius"/>
    </source>
</evidence>
<reference evidence="3 4" key="1">
    <citation type="journal article" date="2019" name="Emerg. Microbes Infect.">
        <title>Comprehensive subspecies identification of 175 nontuberculous mycobacteria species based on 7547 genomic profiles.</title>
        <authorList>
            <person name="Matsumoto Y."/>
            <person name="Kinjo T."/>
            <person name="Motooka D."/>
            <person name="Nabeya D."/>
            <person name="Jung N."/>
            <person name="Uechi K."/>
            <person name="Horii T."/>
            <person name="Iida T."/>
            <person name="Fujita J."/>
            <person name="Nakamura S."/>
        </authorList>
    </citation>
    <scope>NUCLEOTIDE SEQUENCE [LARGE SCALE GENOMIC DNA]</scope>
    <source>
        <strain evidence="3 4">JCM 13392</strain>
    </source>
</reference>
<keyword evidence="2" id="KW-0472">Membrane</keyword>
<feature type="compositionally biased region" description="Low complexity" evidence="1">
    <location>
        <begin position="199"/>
        <end position="238"/>
    </location>
</feature>
<feature type="transmembrane region" description="Helical" evidence="2">
    <location>
        <begin position="132"/>
        <end position="151"/>
    </location>
</feature>
<name>A0A7I9WW02_9MYCO</name>
<gene>
    <name evidence="3" type="ORF">MMUR_58950</name>
</gene>
<feature type="compositionally biased region" description="Pro residues" evidence="1">
    <location>
        <begin position="258"/>
        <end position="273"/>
    </location>
</feature>
<dbReference type="AlphaFoldDB" id="A0A7I9WW02"/>
<feature type="transmembrane region" description="Helical" evidence="2">
    <location>
        <begin position="163"/>
        <end position="187"/>
    </location>
</feature>
<dbReference type="Proteomes" id="UP000465241">
    <property type="component" value="Unassembled WGS sequence"/>
</dbReference>
<keyword evidence="2" id="KW-1133">Transmembrane helix</keyword>
<evidence type="ECO:0000313" key="4">
    <source>
        <dbReference type="Proteomes" id="UP000465241"/>
    </source>
</evidence>
<feature type="region of interest" description="Disordered" evidence="1">
    <location>
        <begin position="16"/>
        <end position="54"/>
    </location>
</feature>
<proteinExistence type="predicted"/>
<accession>A0A7I9WW02</accession>
<keyword evidence="2" id="KW-0812">Transmembrane</keyword>
<comment type="caution">
    <text evidence="3">The sequence shown here is derived from an EMBL/GenBank/DDBJ whole genome shotgun (WGS) entry which is preliminary data.</text>
</comment>
<feature type="transmembrane region" description="Helical" evidence="2">
    <location>
        <begin position="66"/>
        <end position="88"/>
    </location>
</feature>
<evidence type="ECO:0000313" key="3">
    <source>
        <dbReference type="EMBL" id="GFG61759.1"/>
    </source>
</evidence>